<reference evidence="2 3" key="1">
    <citation type="submission" date="2023-04" db="EMBL/GenBank/DDBJ databases">
        <title>A novel bacteria isolated from coastal sediment.</title>
        <authorList>
            <person name="Liu X.-J."/>
            <person name="Du Z.-J."/>
        </authorList>
    </citation>
    <scope>NUCLEOTIDE SEQUENCE [LARGE SCALE GENOMIC DNA]</scope>
    <source>
        <strain evidence="2 3">SDUM461004</strain>
    </source>
</reference>
<name>A0ABU1AKI4_9BACT</name>
<protein>
    <submittedName>
        <fullName evidence="2">Periplasmic heavy metal sensor</fullName>
    </submittedName>
</protein>
<dbReference type="Proteomes" id="UP001243717">
    <property type="component" value="Unassembled WGS sequence"/>
</dbReference>
<dbReference type="EMBL" id="JARXIC010000021">
    <property type="protein sequence ID" value="MDQ8195298.1"/>
    <property type="molecule type" value="Genomic_DNA"/>
</dbReference>
<feature type="chain" id="PRO_5046824674" evidence="1">
    <location>
        <begin position="25"/>
        <end position="307"/>
    </location>
</feature>
<proteinExistence type="predicted"/>
<evidence type="ECO:0000313" key="2">
    <source>
        <dbReference type="EMBL" id="MDQ8195298.1"/>
    </source>
</evidence>
<keyword evidence="1" id="KW-0732">Signal</keyword>
<sequence>MKNFNKTPLLAAAFLALASSTAMLQAQPDSHTAHADMPQGDLSGIQQQLTNMQVQLGSIEAALNMNHSGTPVKDASMPMKGMGMKGMMMGDGQSSGMADMDMGDTPSSDMNMGSNGMMGGMKPKGKMKMDKDKMPMGMMNGGMSMDGGMSMGDMGMKKGMAMMGSMQDMGGTMSMDSALPGFPGISHIYHIGATGYFLNHGDHLNLSPEQQKKLGELKQASELKQATYQREITAAEQELWELTAVGDPDFLKIEAKVKAIAKKQTEKRLDFIRSVGEAAKVLTDAQRQILAGDSPAAPADPVDHSAH</sequence>
<feature type="signal peptide" evidence="1">
    <location>
        <begin position="1"/>
        <end position="24"/>
    </location>
</feature>
<evidence type="ECO:0000313" key="3">
    <source>
        <dbReference type="Proteomes" id="UP001243717"/>
    </source>
</evidence>
<gene>
    <name evidence="2" type="ORF">QEH59_12735</name>
</gene>
<organism evidence="2 3">
    <name type="scientific">Thalassobacterium sedimentorum</name>
    <dbReference type="NCBI Taxonomy" id="3041258"/>
    <lineage>
        <taxon>Bacteria</taxon>
        <taxon>Pseudomonadati</taxon>
        <taxon>Verrucomicrobiota</taxon>
        <taxon>Opitutia</taxon>
        <taxon>Puniceicoccales</taxon>
        <taxon>Coraliomargaritaceae</taxon>
        <taxon>Thalassobacterium</taxon>
    </lineage>
</organism>
<comment type="caution">
    <text evidence="2">The sequence shown here is derived from an EMBL/GenBank/DDBJ whole genome shotgun (WGS) entry which is preliminary data.</text>
</comment>
<keyword evidence="3" id="KW-1185">Reference proteome</keyword>
<dbReference type="Gene3D" id="1.20.120.1490">
    <property type="match status" value="1"/>
</dbReference>
<evidence type="ECO:0000256" key="1">
    <source>
        <dbReference type="SAM" id="SignalP"/>
    </source>
</evidence>
<dbReference type="RefSeq" id="WP_308985754.1">
    <property type="nucleotide sequence ID" value="NZ_JARXIC010000021.1"/>
</dbReference>
<accession>A0ABU1AKI4</accession>